<accession>A0ACC3SJ79</accession>
<dbReference type="EMBL" id="JAMKPW020000008">
    <property type="protein sequence ID" value="KAK8215422.1"/>
    <property type="molecule type" value="Genomic_DNA"/>
</dbReference>
<organism evidence="1 2">
    <name type="scientific">Zalaria obscura</name>
    <dbReference type="NCBI Taxonomy" id="2024903"/>
    <lineage>
        <taxon>Eukaryota</taxon>
        <taxon>Fungi</taxon>
        <taxon>Dikarya</taxon>
        <taxon>Ascomycota</taxon>
        <taxon>Pezizomycotina</taxon>
        <taxon>Dothideomycetes</taxon>
        <taxon>Dothideomycetidae</taxon>
        <taxon>Dothideales</taxon>
        <taxon>Zalariaceae</taxon>
        <taxon>Zalaria</taxon>
    </lineage>
</organism>
<keyword evidence="2" id="KW-1185">Reference proteome</keyword>
<comment type="caution">
    <text evidence="1">The sequence shown here is derived from an EMBL/GenBank/DDBJ whole genome shotgun (WGS) entry which is preliminary data.</text>
</comment>
<dbReference type="Proteomes" id="UP001320706">
    <property type="component" value="Unassembled WGS sequence"/>
</dbReference>
<protein>
    <submittedName>
        <fullName evidence="1">Uncharacterized protein</fullName>
    </submittedName>
</protein>
<evidence type="ECO:0000313" key="2">
    <source>
        <dbReference type="Proteomes" id="UP001320706"/>
    </source>
</evidence>
<reference evidence="1" key="1">
    <citation type="submission" date="2024-02" db="EMBL/GenBank/DDBJ databases">
        <title>Metagenome Assembled Genome of Zalaria obscura JY119.</title>
        <authorList>
            <person name="Vighnesh L."/>
            <person name="Jagadeeshwari U."/>
            <person name="Venkata Ramana C."/>
            <person name="Sasikala C."/>
        </authorList>
    </citation>
    <scope>NUCLEOTIDE SEQUENCE</scope>
    <source>
        <strain evidence="1">JY119</strain>
    </source>
</reference>
<evidence type="ECO:0000313" key="1">
    <source>
        <dbReference type="EMBL" id="KAK8215422.1"/>
    </source>
</evidence>
<sequence length="556" mass="60644">MEEKPAYEVGQTAAGSPEYHDKGPVRRGSVAVGEAADLYGDIQTAEDYGYVARGLKSRHIQFIALGGTIGTGLFLGIGSAFVRAGPLSVLLGYTLTGVAIFAMMQCLGEMATWLPLPGAIPQYCARYVDPAMGFAVGWNNWYQCALTLCAEISAAAVVIGYWNDTINQAAWISILIVIIICLNIFAVSIYGEAEFCFASLKIVTIVGLLILALVIDLGGGPNHDRLGFRYWKNPGAMKAYIAGGNEGRFLGLFSTLVNAAFSYGGVETVAVAAGEAENPRKNIPKAVRRVFWRILFFYVLGTLAIGVTVPSNDDTLLNGGPGAGHSPWVIAIYRAGIPVLPSIINAVILTSATSSGNAYLYVGSRYLFALAQNRQAPRFLLRCSKRGVPYYCVGITASISLLTYMTVSAGANNVFNYFQSLTTIANLFTWCSVSIAYIKFRAALKAQGVNRDDLIFKSKWQPYTAYAALCFFIIIILFNGFAVFTKGNWSISDFVTAYVGIPVFTLLFLFWKIFKRTSFVKPSEADIWTGKAALDAEVWPEAIPRNVWEKIWFWIA</sequence>
<name>A0ACC3SJ79_9PEZI</name>
<proteinExistence type="predicted"/>
<gene>
    <name evidence="1" type="ORF">M8818_002043</name>
</gene>